<dbReference type="Proteomes" id="UP000366945">
    <property type="component" value="Unassembled WGS sequence"/>
</dbReference>
<sequence>MTADTQYIDRVSRYDWPDITQLWDAVVTCATPGWDPGKALEYLVLKGFELSGAQVRWPYSVSLLDTSNIEQIDGLVYIAGISAMIECKDHSNLQSRTKRRIDFAPIAKLRNQLTRRPSTLIGCMFTSGDFTSAAKLMVNFTKPQTILCWNGQEIDECIRKRDFAFLMQSKYQACIERAEHYLETKSED</sequence>
<evidence type="ECO:0000313" key="2">
    <source>
        <dbReference type="EMBL" id="VVE07580.1"/>
    </source>
</evidence>
<accession>A0A5E4V9M2</accession>
<dbReference type="InterPro" id="IPR007560">
    <property type="entry name" value="Restrct_endonuc_IV_Mrr"/>
</dbReference>
<dbReference type="EMBL" id="CABPSK010000002">
    <property type="protein sequence ID" value="VVE07580.1"/>
    <property type="molecule type" value="Genomic_DNA"/>
</dbReference>
<dbReference type="InterPro" id="IPR011335">
    <property type="entry name" value="Restrct_endonuc-II-like"/>
</dbReference>
<reference evidence="2 3" key="1">
    <citation type="submission" date="2019-08" db="EMBL/GenBank/DDBJ databases">
        <authorList>
            <person name="Peeters C."/>
        </authorList>
    </citation>
    <scope>NUCLEOTIDE SEQUENCE [LARGE SCALE GENOMIC DNA]</scope>
    <source>
        <strain evidence="2 3">LMG 31114</strain>
    </source>
</reference>
<keyword evidence="3" id="KW-1185">Reference proteome</keyword>
<dbReference type="GO" id="GO:0004519">
    <property type="term" value="F:endonuclease activity"/>
    <property type="evidence" value="ECO:0007669"/>
    <property type="project" value="InterPro"/>
</dbReference>
<evidence type="ECO:0000259" key="1">
    <source>
        <dbReference type="Pfam" id="PF04471"/>
    </source>
</evidence>
<organism evidence="2 3">
    <name type="scientific">Pandoraea pneumonica</name>
    <dbReference type="NCBI Taxonomy" id="2508299"/>
    <lineage>
        <taxon>Bacteria</taxon>
        <taxon>Pseudomonadati</taxon>
        <taxon>Pseudomonadota</taxon>
        <taxon>Betaproteobacteria</taxon>
        <taxon>Burkholderiales</taxon>
        <taxon>Burkholderiaceae</taxon>
        <taxon>Pandoraea</taxon>
    </lineage>
</organism>
<protein>
    <recommendedName>
        <fullName evidence="1">Restriction endonuclease type IV Mrr domain-containing protein</fullName>
    </recommendedName>
</protein>
<feature type="domain" description="Restriction endonuclease type IV Mrr" evidence="1">
    <location>
        <begin position="37"/>
        <end position="156"/>
    </location>
</feature>
<proteinExistence type="predicted"/>
<name>A0A5E4V9M2_9BURK</name>
<dbReference type="Pfam" id="PF04471">
    <property type="entry name" value="Mrr_cat"/>
    <property type="match status" value="1"/>
</dbReference>
<dbReference type="AlphaFoldDB" id="A0A5E4V9M2"/>
<evidence type="ECO:0000313" key="3">
    <source>
        <dbReference type="Proteomes" id="UP000366945"/>
    </source>
</evidence>
<dbReference type="GeneID" id="300404494"/>
<dbReference type="RefSeq" id="WP_246182521.1">
    <property type="nucleotide sequence ID" value="NZ_CABPSK010000002.1"/>
</dbReference>
<dbReference type="GO" id="GO:0009307">
    <property type="term" value="P:DNA restriction-modification system"/>
    <property type="evidence" value="ECO:0007669"/>
    <property type="project" value="InterPro"/>
</dbReference>
<dbReference type="SUPFAM" id="SSF52980">
    <property type="entry name" value="Restriction endonuclease-like"/>
    <property type="match status" value="1"/>
</dbReference>
<gene>
    <name evidence="2" type="ORF">PPN31114_02466</name>
</gene>
<dbReference type="GO" id="GO:0003677">
    <property type="term" value="F:DNA binding"/>
    <property type="evidence" value="ECO:0007669"/>
    <property type="project" value="InterPro"/>
</dbReference>